<gene>
    <name evidence="2" type="ORF">DBRI00130_LOCUS17304</name>
</gene>
<feature type="compositionally biased region" description="Basic residues" evidence="1">
    <location>
        <begin position="100"/>
        <end position="112"/>
    </location>
</feature>
<evidence type="ECO:0000256" key="1">
    <source>
        <dbReference type="SAM" id="MobiDB-lite"/>
    </source>
</evidence>
<proteinExistence type="predicted"/>
<sequence length="119" mass="13152">MSTQTNSINHQATTTTTTTTLASVDVSSPTSPIHKAISIAVGEFTINEIETCIISVTLTKHHNPIAKPIQQPQHHDTIESTIQQQQHEAIKPPPPSSYHPKTKKHTTKKKSNQKNVKPY</sequence>
<feature type="region of interest" description="Disordered" evidence="1">
    <location>
        <begin position="65"/>
        <end position="119"/>
    </location>
</feature>
<reference evidence="2" key="1">
    <citation type="submission" date="2021-01" db="EMBL/GenBank/DDBJ databases">
        <authorList>
            <person name="Corre E."/>
            <person name="Pelletier E."/>
            <person name="Niang G."/>
            <person name="Scheremetjew M."/>
            <person name="Finn R."/>
            <person name="Kale V."/>
            <person name="Holt S."/>
            <person name="Cochrane G."/>
            <person name="Meng A."/>
            <person name="Brown T."/>
            <person name="Cohen L."/>
        </authorList>
    </citation>
    <scope>NUCLEOTIDE SEQUENCE</scope>
    <source>
        <strain evidence="2">GSO104</strain>
    </source>
</reference>
<protein>
    <submittedName>
        <fullName evidence="2">Uncharacterized protein</fullName>
    </submittedName>
</protein>
<evidence type="ECO:0000313" key="2">
    <source>
        <dbReference type="EMBL" id="CAE4611836.1"/>
    </source>
</evidence>
<organism evidence="2">
    <name type="scientific">Ditylum brightwellii</name>
    <dbReference type="NCBI Taxonomy" id="49249"/>
    <lineage>
        <taxon>Eukaryota</taxon>
        <taxon>Sar</taxon>
        <taxon>Stramenopiles</taxon>
        <taxon>Ochrophyta</taxon>
        <taxon>Bacillariophyta</taxon>
        <taxon>Mediophyceae</taxon>
        <taxon>Lithodesmiophycidae</taxon>
        <taxon>Lithodesmiales</taxon>
        <taxon>Lithodesmiaceae</taxon>
        <taxon>Ditylum</taxon>
    </lineage>
</organism>
<dbReference type="EMBL" id="HBNS01021852">
    <property type="protein sequence ID" value="CAE4611836.1"/>
    <property type="molecule type" value="Transcribed_RNA"/>
</dbReference>
<dbReference type="AlphaFoldDB" id="A0A7S4REA6"/>
<accession>A0A7S4REA6</accession>
<name>A0A7S4REA6_9STRA</name>